<sequence>MRYRLGFPILMTYSQLLQPLIQNSLVVPKSLKPVPQPYSPGYDLNVQCGYHAGSEGHSTKDCNAFKAKVQQLIDNGYIAFQEGSLVVNVNLSRAKISRGVPRS</sequence>
<reference evidence="1 2" key="1">
    <citation type="journal article" date="2022" name="Nat. Genet.">
        <title>Improved pea reference genome and pan-genome highlight genomic features and evolutionary characteristics.</title>
        <authorList>
            <person name="Yang T."/>
            <person name="Liu R."/>
            <person name="Luo Y."/>
            <person name="Hu S."/>
            <person name="Wang D."/>
            <person name="Wang C."/>
            <person name="Pandey M.K."/>
            <person name="Ge S."/>
            <person name="Xu Q."/>
            <person name="Li N."/>
            <person name="Li G."/>
            <person name="Huang Y."/>
            <person name="Saxena R.K."/>
            <person name="Ji Y."/>
            <person name="Li M."/>
            <person name="Yan X."/>
            <person name="He Y."/>
            <person name="Liu Y."/>
            <person name="Wang X."/>
            <person name="Xiang C."/>
            <person name="Varshney R.K."/>
            <person name="Ding H."/>
            <person name="Gao S."/>
            <person name="Zong X."/>
        </authorList>
    </citation>
    <scope>NUCLEOTIDE SEQUENCE [LARGE SCALE GENOMIC DNA]</scope>
    <source>
        <strain evidence="1 2">cv. Zhongwan 6</strain>
    </source>
</reference>
<gene>
    <name evidence="1" type="ORF">KIW84_052290</name>
</gene>
<name>A0A9D5AEY4_PEA</name>
<dbReference type="PANTHER" id="PTHR32108">
    <property type="entry name" value="DNA-DIRECTED RNA POLYMERASE SUBUNIT ALPHA"/>
    <property type="match status" value="1"/>
</dbReference>
<proteinExistence type="predicted"/>
<organism evidence="1 2">
    <name type="scientific">Pisum sativum</name>
    <name type="common">Garden pea</name>
    <name type="synonym">Lathyrus oleraceus</name>
    <dbReference type="NCBI Taxonomy" id="3888"/>
    <lineage>
        <taxon>Eukaryota</taxon>
        <taxon>Viridiplantae</taxon>
        <taxon>Streptophyta</taxon>
        <taxon>Embryophyta</taxon>
        <taxon>Tracheophyta</taxon>
        <taxon>Spermatophyta</taxon>
        <taxon>Magnoliopsida</taxon>
        <taxon>eudicotyledons</taxon>
        <taxon>Gunneridae</taxon>
        <taxon>Pentapetalae</taxon>
        <taxon>rosids</taxon>
        <taxon>fabids</taxon>
        <taxon>Fabales</taxon>
        <taxon>Fabaceae</taxon>
        <taxon>Papilionoideae</taxon>
        <taxon>50 kb inversion clade</taxon>
        <taxon>NPAAA clade</taxon>
        <taxon>Hologalegina</taxon>
        <taxon>IRL clade</taxon>
        <taxon>Fabeae</taxon>
        <taxon>Lathyrus</taxon>
    </lineage>
</organism>
<evidence type="ECO:0000313" key="2">
    <source>
        <dbReference type="Proteomes" id="UP001058974"/>
    </source>
</evidence>
<protein>
    <recommendedName>
        <fullName evidence="3">Gag-pol polyprotein</fullName>
    </recommendedName>
</protein>
<keyword evidence="2" id="KW-1185">Reference proteome</keyword>
<dbReference type="AlphaFoldDB" id="A0A9D5AEY4"/>
<dbReference type="EMBL" id="JAMSHJ010000005">
    <property type="protein sequence ID" value="KAI5405444.1"/>
    <property type="molecule type" value="Genomic_DNA"/>
</dbReference>
<evidence type="ECO:0008006" key="3">
    <source>
        <dbReference type="Google" id="ProtNLM"/>
    </source>
</evidence>
<dbReference type="Gramene" id="Psat05G0229000-T1">
    <property type="protein sequence ID" value="KAI5405444.1"/>
    <property type="gene ID" value="KIW84_052290"/>
</dbReference>
<dbReference type="Proteomes" id="UP001058974">
    <property type="component" value="Chromosome 5"/>
</dbReference>
<accession>A0A9D5AEY4</accession>
<comment type="caution">
    <text evidence="1">The sequence shown here is derived from an EMBL/GenBank/DDBJ whole genome shotgun (WGS) entry which is preliminary data.</text>
</comment>
<dbReference type="PANTHER" id="PTHR32108:SF9">
    <property type="entry name" value="REVERSE TRANSCRIPTASE RNASE H-LIKE DOMAIN-CONTAINING PROTEIN"/>
    <property type="match status" value="1"/>
</dbReference>
<evidence type="ECO:0000313" key="1">
    <source>
        <dbReference type="EMBL" id="KAI5405444.1"/>
    </source>
</evidence>